<dbReference type="GO" id="GO:0000160">
    <property type="term" value="P:phosphorelay signal transduction system"/>
    <property type="evidence" value="ECO:0007669"/>
    <property type="project" value="InterPro"/>
</dbReference>
<comment type="caution">
    <text evidence="4">The sequence shown here is derived from an EMBL/GenBank/DDBJ whole genome shotgun (WGS) entry which is preliminary data.</text>
</comment>
<name>A0A2U2DMV2_9HYPH</name>
<dbReference type="Pfam" id="PF13432">
    <property type="entry name" value="TPR_16"/>
    <property type="match status" value="1"/>
</dbReference>
<dbReference type="Gene3D" id="1.10.10.10">
    <property type="entry name" value="Winged helix-like DNA-binding domain superfamily/Winged helix DNA-binding domain"/>
    <property type="match status" value="1"/>
</dbReference>
<dbReference type="Gene3D" id="3.40.50.10070">
    <property type="entry name" value="TolB, N-terminal domain"/>
    <property type="match status" value="1"/>
</dbReference>
<keyword evidence="1 2" id="KW-0238">DNA-binding</keyword>
<accession>A0A2U2DMV2</accession>
<dbReference type="EMBL" id="QFBC01000009">
    <property type="protein sequence ID" value="PWE54637.1"/>
    <property type="molecule type" value="Genomic_DNA"/>
</dbReference>
<proteinExistence type="predicted"/>
<dbReference type="InterPro" id="IPR011990">
    <property type="entry name" value="TPR-like_helical_dom_sf"/>
</dbReference>
<dbReference type="GO" id="GO:0003677">
    <property type="term" value="F:DNA binding"/>
    <property type="evidence" value="ECO:0007669"/>
    <property type="project" value="UniProtKB-UniRule"/>
</dbReference>
<dbReference type="SUPFAM" id="SSF46894">
    <property type="entry name" value="C-terminal effector domain of the bipartite response regulators"/>
    <property type="match status" value="1"/>
</dbReference>
<evidence type="ECO:0000256" key="2">
    <source>
        <dbReference type="PROSITE-ProRule" id="PRU01091"/>
    </source>
</evidence>
<dbReference type="InterPro" id="IPR016032">
    <property type="entry name" value="Sig_transdc_resp-reg_C-effctor"/>
</dbReference>
<dbReference type="SUPFAM" id="SSF48452">
    <property type="entry name" value="TPR-like"/>
    <property type="match status" value="1"/>
</dbReference>
<feature type="DNA-binding region" description="OmpR/PhoB-type" evidence="2">
    <location>
        <begin position="1"/>
        <end position="95"/>
    </location>
</feature>
<dbReference type="SMART" id="SM00862">
    <property type="entry name" value="Trans_reg_C"/>
    <property type="match status" value="1"/>
</dbReference>
<dbReference type="Gene3D" id="1.25.40.10">
    <property type="entry name" value="Tetratricopeptide repeat domain"/>
    <property type="match status" value="2"/>
</dbReference>
<dbReference type="InterPro" id="IPR001867">
    <property type="entry name" value="OmpR/PhoB-type_DNA-bd"/>
</dbReference>
<sequence length="520" mass="58076">MGGKTMMILIDQREVRDDDGRPVELRRRSFNLLMLLADNAGQVISKETLIDGNWPNVTASDESLARCISDIRGALGVKYRHNLRTFPGRGYLLEGTKTEAGNGVRLRCAEGAAESARGAEKPSLAVLPFADMTGDADQAYLALGIADDLIVTLSRIRWFYVIGRNSSFAVRKEDGDFRRIGRELGAHYVLAGTLRRDGRRLRLTARLVEAETCRQVWAGRFEGDLDDVFALQDRIARDVTLAIEPSLQTAEVEKARKKRTDDLGAYDLYLRSLPLFHAYTREGFAEAETLLRMALRHDPNYVDALAALADCVGRMALNGWRDDIEKAYAESCSLAERAVLADPEHPAALATAAWASAMFGEKFERASDLADRALALHPDTPAIRSYCGWVFVYTGQCQRAIEQFEAARRLSPLDPRSYFFLLGLAGARFFLKDFEATITLARRIIVESPAHIIAHRFLAAALALSGRKEDARIVLSRILELQPDYSLEHARRSRMGHDWMMTLWIEGLAQAGLPEHEAHL</sequence>
<protein>
    <recommendedName>
        <fullName evidence="3">OmpR/PhoB-type domain-containing protein</fullName>
    </recommendedName>
</protein>
<dbReference type="Pfam" id="PF00486">
    <property type="entry name" value="Trans_reg_C"/>
    <property type="match status" value="1"/>
</dbReference>
<evidence type="ECO:0000259" key="3">
    <source>
        <dbReference type="PROSITE" id="PS51755"/>
    </source>
</evidence>
<reference evidence="4 5" key="1">
    <citation type="submission" date="2018-05" db="EMBL/GenBank/DDBJ databases">
        <title>The draft genome of strain NS-104.</title>
        <authorList>
            <person name="Hang P."/>
            <person name="Jiang J."/>
        </authorList>
    </citation>
    <scope>NUCLEOTIDE SEQUENCE [LARGE SCALE GENOMIC DNA]</scope>
    <source>
        <strain evidence="4 5">NS-104</strain>
    </source>
</reference>
<dbReference type="AlphaFoldDB" id="A0A2U2DMV2"/>
<evidence type="ECO:0000256" key="1">
    <source>
        <dbReference type="ARBA" id="ARBA00023125"/>
    </source>
</evidence>
<keyword evidence="5" id="KW-1185">Reference proteome</keyword>
<dbReference type="Proteomes" id="UP000245252">
    <property type="component" value="Unassembled WGS sequence"/>
</dbReference>
<gene>
    <name evidence="4" type="ORF">DEM27_19145</name>
</gene>
<dbReference type="CDD" id="cd00383">
    <property type="entry name" value="trans_reg_C"/>
    <property type="match status" value="1"/>
</dbReference>
<organism evidence="4 5">
    <name type="scientific">Metarhizobium album</name>
    <dbReference type="NCBI Taxonomy" id="2182425"/>
    <lineage>
        <taxon>Bacteria</taxon>
        <taxon>Pseudomonadati</taxon>
        <taxon>Pseudomonadota</taxon>
        <taxon>Alphaproteobacteria</taxon>
        <taxon>Hyphomicrobiales</taxon>
        <taxon>Rhizobiaceae</taxon>
        <taxon>Metarhizobium</taxon>
    </lineage>
</organism>
<dbReference type="GO" id="GO:0006355">
    <property type="term" value="P:regulation of DNA-templated transcription"/>
    <property type="evidence" value="ECO:0007669"/>
    <property type="project" value="InterPro"/>
</dbReference>
<dbReference type="InterPro" id="IPR036388">
    <property type="entry name" value="WH-like_DNA-bd_sf"/>
</dbReference>
<evidence type="ECO:0000313" key="5">
    <source>
        <dbReference type="Proteomes" id="UP000245252"/>
    </source>
</evidence>
<dbReference type="OrthoDB" id="9807521at2"/>
<feature type="domain" description="OmpR/PhoB-type" evidence="3">
    <location>
        <begin position="1"/>
        <end position="95"/>
    </location>
</feature>
<evidence type="ECO:0000313" key="4">
    <source>
        <dbReference type="EMBL" id="PWE54637.1"/>
    </source>
</evidence>
<dbReference type="PROSITE" id="PS51755">
    <property type="entry name" value="OMPR_PHOB"/>
    <property type="match status" value="1"/>
</dbReference>